<reference evidence="3 4" key="1">
    <citation type="submission" date="2019-03" db="EMBL/GenBank/DDBJ databases">
        <title>Genomic Encyclopedia of Type Strains, Phase IV (KMG-IV): sequencing the most valuable type-strain genomes for metagenomic binning, comparative biology and taxonomic classification.</title>
        <authorList>
            <person name="Goeker M."/>
        </authorList>
    </citation>
    <scope>NUCLEOTIDE SEQUENCE [LARGE SCALE GENOMIC DNA]</scope>
    <source>
        <strain evidence="3 4">DSM 45361</strain>
    </source>
</reference>
<dbReference type="EMBL" id="SNXZ01000001">
    <property type="protein sequence ID" value="TDQ04481.1"/>
    <property type="molecule type" value="Genomic_DNA"/>
</dbReference>
<keyword evidence="2" id="KW-0472">Membrane</keyword>
<feature type="transmembrane region" description="Helical" evidence="2">
    <location>
        <begin position="70"/>
        <end position="93"/>
    </location>
</feature>
<gene>
    <name evidence="3" type="ORF">EV186_101433</name>
</gene>
<feature type="transmembrane region" description="Helical" evidence="2">
    <location>
        <begin position="29"/>
        <end position="50"/>
    </location>
</feature>
<keyword evidence="2" id="KW-1133">Transmembrane helix</keyword>
<evidence type="ECO:0000256" key="2">
    <source>
        <dbReference type="SAM" id="Phobius"/>
    </source>
</evidence>
<evidence type="ECO:0000313" key="3">
    <source>
        <dbReference type="EMBL" id="TDQ04481.1"/>
    </source>
</evidence>
<comment type="caution">
    <text evidence="3">The sequence shown here is derived from an EMBL/GenBank/DDBJ whole genome shotgun (WGS) entry which is preliminary data.</text>
</comment>
<accession>A0A4R6SKU5</accession>
<dbReference type="AlphaFoldDB" id="A0A4R6SKU5"/>
<sequence length="165" mass="17496">MEEPAPPTRPIPTPEPGTERHATTTMSPIHWIGVVAGVLALVDTALRWYSVTGPFADEVKRLGLPTGRTAWGAGASAWLPMILLALAAALVLAPRFGLKVPFTSGLWLLLALVAVVLVIIRWVTIVPDDLPQGAEAGPGFGLYVGFALAVVSLVGALLAFRTWKR</sequence>
<proteinExistence type="predicted"/>
<feature type="region of interest" description="Disordered" evidence="1">
    <location>
        <begin position="1"/>
        <end position="22"/>
    </location>
</feature>
<dbReference type="Proteomes" id="UP000295444">
    <property type="component" value="Unassembled WGS sequence"/>
</dbReference>
<evidence type="ECO:0000313" key="4">
    <source>
        <dbReference type="Proteomes" id="UP000295444"/>
    </source>
</evidence>
<name>A0A4R6SKU5_LABRH</name>
<feature type="compositionally biased region" description="Pro residues" evidence="1">
    <location>
        <begin position="1"/>
        <end position="15"/>
    </location>
</feature>
<keyword evidence="4" id="KW-1185">Reference proteome</keyword>
<keyword evidence="2" id="KW-0812">Transmembrane</keyword>
<feature type="transmembrane region" description="Helical" evidence="2">
    <location>
        <begin position="105"/>
        <end position="125"/>
    </location>
</feature>
<feature type="transmembrane region" description="Helical" evidence="2">
    <location>
        <begin position="140"/>
        <end position="160"/>
    </location>
</feature>
<protein>
    <submittedName>
        <fullName evidence="3">Uncharacterized protein</fullName>
    </submittedName>
</protein>
<dbReference type="RefSeq" id="WP_133847376.1">
    <property type="nucleotide sequence ID" value="NZ_SNXZ01000001.1"/>
</dbReference>
<organism evidence="3 4">
    <name type="scientific">Labedaea rhizosphaerae</name>
    <dbReference type="NCBI Taxonomy" id="598644"/>
    <lineage>
        <taxon>Bacteria</taxon>
        <taxon>Bacillati</taxon>
        <taxon>Actinomycetota</taxon>
        <taxon>Actinomycetes</taxon>
        <taxon>Pseudonocardiales</taxon>
        <taxon>Pseudonocardiaceae</taxon>
        <taxon>Labedaea</taxon>
    </lineage>
</organism>
<evidence type="ECO:0000256" key="1">
    <source>
        <dbReference type="SAM" id="MobiDB-lite"/>
    </source>
</evidence>